<accession>A0AAV9HF38</accession>
<feature type="region of interest" description="Disordered" evidence="2">
    <location>
        <begin position="1"/>
        <end position="37"/>
    </location>
</feature>
<feature type="coiled-coil region" evidence="1">
    <location>
        <begin position="138"/>
        <end position="172"/>
    </location>
</feature>
<evidence type="ECO:0000256" key="2">
    <source>
        <dbReference type="SAM" id="MobiDB-lite"/>
    </source>
</evidence>
<proteinExistence type="predicted"/>
<keyword evidence="4" id="KW-1185">Reference proteome</keyword>
<dbReference type="EMBL" id="MU865079">
    <property type="protein sequence ID" value="KAK4458203.1"/>
    <property type="molecule type" value="Genomic_DNA"/>
</dbReference>
<evidence type="ECO:0000313" key="4">
    <source>
        <dbReference type="Proteomes" id="UP001321749"/>
    </source>
</evidence>
<protein>
    <submittedName>
        <fullName evidence="3">Uncharacterized protein</fullName>
    </submittedName>
</protein>
<evidence type="ECO:0000256" key="1">
    <source>
        <dbReference type="SAM" id="Coils"/>
    </source>
</evidence>
<sequence length="188" mass="21443">MAVMGRPQQQVPPELRRNDSRRVGIFSKPSSSPQPPTLVLMIPGGSRHQHQIAGLELQTPSSTVAEVGDDAQFQASAPAITLRRADPSEELAAENRSLHQRIAAMQRTELDLLSDNQRLSRKLAAAQKHYELRRDQWKEQWLSRERIYEERIRQLEARIAERERELKDALDRSPGAIIRMHFVDGARA</sequence>
<keyword evidence="1" id="KW-0175">Coiled coil</keyword>
<organism evidence="3 4">
    <name type="scientific">Cladorrhinum samala</name>
    <dbReference type="NCBI Taxonomy" id="585594"/>
    <lineage>
        <taxon>Eukaryota</taxon>
        <taxon>Fungi</taxon>
        <taxon>Dikarya</taxon>
        <taxon>Ascomycota</taxon>
        <taxon>Pezizomycotina</taxon>
        <taxon>Sordariomycetes</taxon>
        <taxon>Sordariomycetidae</taxon>
        <taxon>Sordariales</taxon>
        <taxon>Podosporaceae</taxon>
        <taxon>Cladorrhinum</taxon>
    </lineage>
</organism>
<dbReference type="AlphaFoldDB" id="A0AAV9HF38"/>
<gene>
    <name evidence="3" type="ORF">QBC42DRAFT_300509</name>
</gene>
<name>A0AAV9HF38_9PEZI</name>
<dbReference type="Proteomes" id="UP001321749">
    <property type="component" value="Unassembled WGS sequence"/>
</dbReference>
<evidence type="ECO:0000313" key="3">
    <source>
        <dbReference type="EMBL" id="KAK4458203.1"/>
    </source>
</evidence>
<comment type="caution">
    <text evidence="3">The sequence shown here is derived from an EMBL/GenBank/DDBJ whole genome shotgun (WGS) entry which is preliminary data.</text>
</comment>
<reference evidence="3" key="2">
    <citation type="submission" date="2023-06" db="EMBL/GenBank/DDBJ databases">
        <authorList>
            <consortium name="Lawrence Berkeley National Laboratory"/>
            <person name="Mondo S.J."/>
            <person name="Hensen N."/>
            <person name="Bonometti L."/>
            <person name="Westerberg I."/>
            <person name="Brannstrom I.O."/>
            <person name="Guillou S."/>
            <person name="Cros-Aarteil S."/>
            <person name="Calhoun S."/>
            <person name="Haridas S."/>
            <person name="Kuo A."/>
            <person name="Pangilinan J."/>
            <person name="Riley R."/>
            <person name="Labutti K."/>
            <person name="Andreopoulos B."/>
            <person name="Lipzen A."/>
            <person name="Chen C."/>
            <person name="Yanf M."/>
            <person name="Daum C."/>
            <person name="Ng V."/>
            <person name="Clum A."/>
            <person name="Steindorff A."/>
            <person name="Ohm R."/>
            <person name="Martin F."/>
            <person name="Silar P."/>
            <person name="Natvig D."/>
            <person name="Lalanne C."/>
            <person name="Gautier V."/>
            <person name="Ament-Velasquez S.L."/>
            <person name="Kruys A."/>
            <person name="Hutchinson M.I."/>
            <person name="Powell A.J."/>
            <person name="Barry K."/>
            <person name="Miller A.N."/>
            <person name="Grigoriev I.V."/>
            <person name="Debuchy R."/>
            <person name="Gladieux P."/>
            <person name="Thoren M.H."/>
            <person name="Johannesson H."/>
        </authorList>
    </citation>
    <scope>NUCLEOTIDE SEQUENCE</scope>
    <source>
        <strain evidence="3">PSN324</strain>
    </source>
</reference>
<reference evidence="3" key="1">
    <citation type="journal article" date="2023" name="Mol. Phylogenet. Evol.">
        <title>Genome-scale phylogeny and comparative genomics of the fungal order Sordariales.</title>
        <authorList>
            <person name="Hensen N."/>
            <person name="Bonometti L."/>
            <person name="Westerberg I."/>
            <person name="Brannstrom I.O."/>
            <person name="Guillou S."/>
            <person name="Cros-Aarteil S."/>
            <person name="Calhoun S."/>
            <person name="Haridas S."/>
            <person name="Kuo A."/>
            <person name="Mondo S."/>
            <person name="Pangilinan J."/>
            <person name="Riley R."/>
            <person name="LaButti K."/>
            <person name="Andreopoulos B."/>
            <person name="Lipzen A."/>
            <person name="Chen C."/>
            <person name="Yan M."/>
            <person name="Daum C."/>
            <person name="Ng V."/>
            <person name="Clum A."/>
            <person name="Steindorff A."/>
            <person name="Ohm R.A."/>
            <person name="Martin F."/>
            <person name="Silar P."/>
            <person name="Natvig D.O."/>
            <person name="Lalanne C."/>
            <person name="Gautier V."/>
            <person name="Ament-Velasquez S.L."/>
            <person name="Kruys A."/>
            <person name="Hutchinson M.I."/>
            <person name="Powell A.J."/>
            <person name="Barry K."/>
            <person name="Miller A.N."/>
            <person name="Grigoriev I.V."/>
            <person name="Debuchy R."/>
            <person name="Gladieux P."/>
            <person name="Hiltunen Thoren M."/>
            <person name="Johannesson H."/>
        </authorList>
    </citation>
    <scope>NUCLEOTIDE SEQUENCE</scope>
    <source>
        <strain evidence="3">PSN324</strain>
    </source>
</reference>